<dbReference type="KEGG" id="tah:SU86_007300"/>
<reference evidence="1 2" key="1">
    <citation type="journal article" date="2016" name="Sci. Rep.">
        <title>A novel ammonia-oxidizing archaeon from wastewater treatment plant: Its enrichment, physiological and genomic characteristics.</title>
        <authorList>
            <person name="Li Y."/>
            <person name="Ding K."/>
            <person name="Wen X."/>
            <person name="Zhang B."/>
            <person name="Shen B."/>
            <person name="Yang Y."/>
        </authorList>
    </citation>
    <scope>NUCLEOTIDE SEQUENCE [LARGE SCALE GENOMIC DNA]</scope>
    <source>
        <strain evidence="1 2">SAT1</strain>
    </source>
</reference>
<gene>
    <name evidence="1" type="ORF">SU86_007300</name>
</gene>
<evidence type="ECO:0000313" key="2">
    <source>
        <dbReference type="Proteomes" id="UP000266745"/>
    </source>
</evidence>
<dbReference type="EMBL" id="CP011097">
    <property type="protein sequence ID" value="AJZ76200.2"/>
    <property type="molecule type" value="Genomic_DNA"/>
</dbReference>
<evidence type="ECO:0000313" key="1">
    <source>
        <dbReference type="EMBL" id="AJZ76200.2"/>
    </source>
</evidence>
<proteinExistence type="predicted"/>
<name>A0A3G1B3H2_9ARCH</name>
<protein>
    <submittedName>
        <fullName evidence="1">Uncharacterized protein</fullName>
    </submittedName>
</protein>
<keyword evidence="2" id="KW-1185">Reference proteome</keyword>
<dbReference type="Proteomes" id="UP000266745">
    <property type="component" value="Chromosome"/>
</dbReference>
<dbReference type="AlphaFoldDB" id="A0A3G1B3H2"/>
<sequence length="124" mass="14558">MNYEKEISEIKNKILHYDIKLSSAAFDLDMGVSTGKADVRYYGRKITDLYKELDQIEITHHRHYSASEISKMEIEMANKDAKLHSMMHDEEKFGVSYKNRIAVQQFDIDSLKAQLDKARHFKDK</sequence>
<accession>A0A3G1B3H2</accession>
<organism evidence="1 2">
    <name type="scientific">Candidatus Nitrosotenuis cloacae</name>
    <dbReference type="NCBI Taxonomy" id="1603555"/>
    <lineage>
        <taxon>Archaea</taxon>
        <taxon>Nitrososphaerota</taxon>
        <taxon>Candidatus Nitrosotenuis</taxon>
    </lineage>
</organism>